<dbReference type="PANTHER" id="PTHR11361:SF34">
    <property type="entry name" value="DNA MISMATCH REPAIR PROTEIN MSH1, MITOCHONDRIAL"/>
    <property type="match status" value="1"/>
</dbReference>
<dbReference type="Pfam" id="PF05190">
    <property type="entry name" value="MutS_IV"/>
    <property type="match status" value="1"/>
</dbReference>
<evidence type="ECO:0000256" key="11">
    <source>
        <dbReference type="SAM" id="Coils"/>
    </source>
</evidence>
<dbReference type="NCBIfam" id="NF003810">
    <property type="entry name" value="PRK05399.1"/>
    <property type="match status" value="1"/>
</dbReference>
<evidence type="ECO:0000256" key="10">
    <source>
        <dbReference type="RuleBase" id="RU003756"/>
    </source>
</evidence>
<dbReference type="GO" id="GO:0005524">
    <property type="term" value="F:ATP binding"/>
    <property type="evidence" value="ECO:0007669"/>
    <property type="project" value="UniProtKB-UniRule"/>
</dbReference>
<dbReference type="RefSeq" id="WP_166394995.1">
    <property type="nucleotide sequence ID" value="NZ_CP045121.1"/>
</dbReference>
<dbReference type="SUPFAM" id="SSF55271">
    <property type="entry name" value="DNA repair protein MutS, domain I"/>
    <property type="match status" value="1"/>
</dbReference>
<dbReference type="EMBL" id="CP045121">
    <property type="protein sequence ID" value="QIN77320.1"/>
    <property type="molecule type" value="Genomic_DNA"/>
</dbReference>
<evidence type="ECO:0000256" key="3">
    <source>
        <dbReference type="ARBA" id="ARBA00022741"/>
    </source>
</evidence>
<feature type="coiled-coil region" evidence="11">
    <location>
        <begin position="472"/>
        <end position="506"/>
    </location>
</feature>
<dbReference type="SUPFAM" id="SSF53150">
    <property type="entry name" value="DNA repair protein MutS, domain II"/>
    <property type="match status" value="1"/>
</dbReference>
<evidence type="ECO:0000313" key="14">
    <source>
        <dbReference type="Proteomes" id="UP000502706"/>
    </source>
</evidence>
<dbReference type="Gene3D" id="3.40.50.300">
    <property type="entry name" value="P-loop containing nucleotide triphosphate hydrolases"/>
    <property type="match status" value="1"/>
</dbReference>
<evidence type="ECO:0000313" key="13">
    <source>
        <dbReference type="EMBL" id="QIN77320.1"/>
    </source>
</evidence>
<dbReference type="InterPro" id="IPR036187">
    <property type="entry name" value="DNA_mismatch_repair_MutS_sf"/>
</dbReference>
<protein>
    <recommendedName>
        <fullName evidence="2 9">DNA mismatch repair protein MutS</fullName>
    </recommendedName>
</protein>
<dbReference type="InterPro" id="IPR007696">
    <property type="entry name" value="DNA_mismatch_repair_MutS_core"/>
</dbReference>
<evidence type="ECO:0000256" key="4">
    <source>
        <dbReference type="ARBA" id="ARBA00022763"/>
    </source>
</evidence>
<dbReference type="Pfam" id="PF00488">
    <property type="entry name" value="MutS_V"/>
    <property type="match status" value="1"/>
</dbReference>
<dbReference type="SUPFAM" id="SSF48334">
    <property type="entry name" value="DNA repair protein MutS, domain III"/>
    <property type="match status" value="1"/>
</dbReference>
<dbReference type="PROSITE" id="PS00486">
    <property type="entry name" value="DNA_MISMATCH_REPAIR_2"/>
    <property type="match status" value="1"/>
</dbReference>
<evidence type="ECO:0000256" key="7">
    <source>
        <dbReference type="ARBA" id="ARBA00023204"/>
    </source>
</evidence>
<dbReference type="InterPro" id="IPR007860">
    <property type="entry name" value="DNA_mmatch_repair_MutS_con_dom"/>
</dbReference>
<comment type="function">
    <text evidence="8">This protein is involved in the repair of mismatches in DNA. It is possible that it carries out the mismatch recognition step. This protein has a weak ATPase activity.</text>
</comment>
<dbReference type="AlphaFoldDB" id="A0A6G8PSA8"/>
<dbReference type="InterPro" id="IPR005748">
    <property type="entry name" value="DNA_mismatch_repair_MutS"/>
</dbReference>
<dbReference type="Pfam" id="PF05188">
    <property type="entry name" value="MutS_II"/>
    <property type="match status" value="1"/>
</dbReference>
<dbReference type="GO" id="GO:0006298">
    <property type="term" value="P:mismatch repair"/>
    <property type="evidence" value="ECO:0007669"/>
    <property type="project" value="UniProtKB-UniRule"/>
</dbReference>
<evidence type="ECO:0000256" key="1">
    <source>
        <dbReference type="ARBA" id="ARBA00006271"/>
    </source>
</evidence>
<dbReference type="InterPro" id="IPR027417">
    <property type="entry name" value="P-loop_NTPase"/>
</dbReference>
<dbReference type="SMART" id="SM00533">
    <property type="entry name" value="MUTSd"/>
    <property type="match status" value="1"/>
</dbReference>
<reference evidence="13 14" key="1">
    <citation type="submission" date="2019-10" db="EMBL/GenBank/DDBJ databases">
        <title>Rubrobacter sp nov SCSIO 52915 isolated from a deep-sea sediment in the South China Sea.</title>
        <authorList>
            <person name="Chen R.W."/>
        </authorList>
    </citation>
    <scope>NUCLEOTIDE SEQUENCE [LARGE SCALE GENOMIC DNA]</scope>
    <source>
        <strain evidence="13 14">SCSIO 52915</strain>
    </source>
</reference>
<dbReference type="FunFam" id="3.40.50.300:FF:000870">
    <property type="entry name" value="MutS protein homolog 4"/>
    <property type="match status" value="1"/>
</dbReference>
<dbReference type="NCBIfam" id="TIGR01070">
    <property type="entry name" value="mutS1"/>
    <property type="match status" value="1"/>
</dbReference>
<dbReference type="InterPro" id="IPR007695">
    <property type="entry name" value="DNA_mismatch_repair_MutS-lik_N"/>
</dbReference>
<dbReference type="Gene3D" id="1.10.1420.10">
    <property type="match status" value="2"/>
</dbReference>
<dbReference type="InterPro" id="IPR016151">
    <property type="entry name" value="DNA_mismatch_repair_MutS_N"/>
</dbReference>
<dbReference type="Pfam" id="PF05192">
    <property type="entry name" value="MutS_III"/>
    <property type="match status" value="1"/>
</dbReference>
<keyword evidence="7 10" id="KW-0234">DNA repair</keyword>
<keyword evidence="4 10" id="KW-0227">DNA damage</keyword>
<sequence>MLGRHAELKAQLPPGTILFYQVGTFFETFEEDAKKISQALSIRLTSREASGYAGGRVPLAGVPAHALQEHLATLIRKGHSVAVAEQRQHPTKPKQFTREVTRILTPGTVIEDNVLPAGESNYLAAVLVRDGTAGLAVVEASTGEFTGTEVPEEELAAELERWSPREMVVPERTAAEDLPKIRATFSPAPRWTFEPSAGEQAVKRHFGVSSLKGYGLDGRPALVGAAGALLQYLASLRGGSPPEQIVTFRPYSPGSSMVLDAATRRNLGLEELIGAIDRTRTPMGQRALRRWIERPLLEVERIEQRLEAVDALAADYMLREEARESLSRIPDVERIATRIVRLSASPNDLLSLRGALDAIGPLKETLGPAAGEGGLLARVLGAMEEPPGVRELITAAISEEEGEIIRAGYSQGLDEAREFRDGAHDWLTRFEADERLKTGLKSLKVGYRDGEGYFIEIAGREAGSVPEHYQHRKALKNNARYVTTELKEHESRMLGARDEVERLEKAILAEVRSAVKEAAPGLQRVARAVAVVDVVASFASSASELRYCRPTLTRERGLRVVDGRHPVVEHGLETPFVPNDSEIDGDSRLQIITGPNMAGKSVYLRQVAIIALLAQVGSYVPADEATLGVVDRIFTRVGAEDRLASGESTFMVEMTEAASILNSATERSLVILDEVGRGTSTYDGMSLAWAIAEFLHDDVQSLTLFATHYHELTRLAELLPGCKNYKAAVEEVGDEIVFLHRIEPGAESSSYGVHVARLAGLPKGVTDRATEILTRLEAEGVQNFAG</sequence>
<evidence type="ECO:0000256" key="8">
    <source>
        <dbReference type="ARBA" id="ARBA00024647"/>
    </source>
</evidence>
<accession>A0A6G8PSA8</accession>
<dbReference type="InterPro" id="IPR000432">
    <property type="entry name" value="DNA_mismatch_repair_MutS_C"/>
</dbReference>
<dbReference type="GO" id="GO:0140664">
    <property type="term" value="F:ATP-dependent DNA damage sensor activity"/>
    <property type="evidence" value="ECO:0007669"/>
    <property type="project" value="InterPro"/>
</dbReference>
<dbReference type="InterPro" id="IPR007861">
    <property type="entry name" value="DNA_mismatch_repair_MutS_clamp"/>
</dbReference>
<keyword evidence="11" id="KW-0175">Coiled coil</keyword>
<feature type="domain" description="DNA mismatch repair proteins mutS family" evidence="12">
    <location>
        <begin position="668"/>
        <end position="684"/>
    </location>
</feature>
<dbReference type="Pfam" id="PF01624">
    <property type="entry name" value="MutS_I"/>
    <property type="match status" value="1"/>
</dbReference>
<dbReference type="InterPro" id="IPR017261">
    <property type="entry name" value="DNA_mismatch_repair_MutS/MSH"/>
</dbReference>
<keyword evidence="6 10" id="KW-0238">DNA-binding</keyword>
<dbReference type="CDD" id="cd03284">
    <property type="entry name" value="ABC_MutS1"/>
    <property type="match status" value="1"/>
</dbReference>
<dbReference type="PANTHER" id="PTHR11361">
    <property type="entry name" value="DNA MISMATCH REPAIR PROTEIN MUTS FAMILY MEMBER"/>
    <property type="match status" value="1"/>
</dbReference>
<dbReference type="Proteomes" id="UP000502706">
    <property type="component" value="Chromosome"/>
</dbReference>
<keyword evidence="5" id="KW-0067">ATP-binding</keyword>
<dbReference type="InterPro" id="IPR045076">
    <property type="entry name" value="MutS"/>
</dbReference>
<dbReference type="Gene3D" id="3.40.1170.10">
    <property type="entry name" value="DNA repair protein MutS, domain I"/>
    <property type="match status" value="1"/>
</dbReference>
<proteinExistence type="inferred from homology"/>
<evidence type="ECO:0000256" key="2">
    <source>
        <dbReference type="ARBA" id="ARBA00021982"/>
    </source>
</evidence>
<dbReference type="KEGG" id="rmar:GBA65_00980"/>
<dbReference type="InterPro" id="IPR036678">
    <property type="entry name" value="MutS_con_dom_sf"/>
</dbReference>
<comment type="similarity">
    <text evidence="1 10">Belongs to the DNA mismatch repair MutS family.</text>
</comment>
<dbReference type="SMART" id="SM00534">
    <property type="entry name" value="MUTSac"/>
    <property type="match status" value="1"/>
</dbReference>
<keyword evidence="3 10" id="KW-0547">Nucleotide-binding</keyword>
<evidence type="ECO:0000256" key="6">
    <source>
        <dbReference type="ARBA" id="ARBA00023125"/>
    </source>
</evidence>
<dbReference type="Gene3D" id="3.30.420.110">
    <property type="entry name" value="MutS, connector domain"/>
    <property type="match status" value="1"/>
</dbReference>
<evidence type="ECO:0000256" key="5">
    <source>
        <dbReference type="ARBA" id="ARBA00022840"/>
    </source>
</evidence>
<evidence type="ECO:0000256" key="9">
    <source>
        <dbReference type="NCBIfam" id="TIGR01070"/>
    </source>
</evidence>
<name>A0A6G8PSA8_9ACTN</name>
<keyword evidence="14" id="KW-1185">Reference proteome</keyword>
<evidence type="ECO:0000259" key="12">
    <source>
        <dbReference type="PROSITE" id="PS00486"/>
    </source>
</evidence>
<dbReference type="SUPFAM" id="SSF52540">
    <property type="entry name" value="P-loop containing nucleoside triphosphate hydrolases"/>
    <property type="match status" value="1"/>
</dbReference>
<gene>
    <name evidence="13" type="primary">mutS</name>
    <name evidence="13" type="ORF">GBA65_00980</name>
</gene>
<dbReference type="GO" id="GO:0030983">
    <property type="term" value="F:mismatched DNA binding"/>
    <property type="evidence" value="ECO:0007669"/>
    <property type="project" value="InterPro"/>
</dbReference>
<dbReference type="PIRSF" id="PIRSF037677">
    <property type="entry name" value="DNA_mis_repair_Msh6"/>
    <property type="match status" value="1"/>
</dbReference>
<organism evidence="13 14">
    <name type="scientific">Rubrobacter marinus</name>
    <dbReference type="NCBI Taxonomy" id="2653852"/>
    <lineage>
        <taxon>Bacteria</taxon>
        <taxon>Bacillati</taxon>
        <taxon>Actinomycetota</taxon>
        <taxon>Rubrobacteria</taxon>
        <taxon>Rubrobacterales</taxon>
        <taxon>Rubrobacteraceae</taxon>
        <taxon>Rubrobacter</taxon>
    </lineage>
</organism>